<protein>
    <submittedName>
        <fullName evidence="4">5-oxoprolinase</fullName>
    </submittedName>
</protein>
<dbReference type="GO" id="GO:0005829">
    <property type="term" value="C:cytosol"/>
    <property type="evidence" value="ECO:0007669"/>
    <property type="project" value="TreeGrafter"/>
</dbReference>
<dbReference type="GO" id="GO:0006749">
    <property type="term" value="P:glutathione metabolic process"/>
    <property type="evidence" value="ECO:0007669"/>
    <property type="project" value="TreeGrafter"/>
</dbReference>
<gene>
    <name evidence="4" type="ORF">KTC_26990</name>
</gene>
<evidence type="ECO:0000259" key="3">
    <source>
        <dbReference type="Pfam" id="PF19278"/>
    </source>
</evidence>
<evidence type="ECO:0000313" key="4">
    <source>
        <dbReference type="EMBL" id="BBH87948.1"/>
    </source>
</evidence>
<proteinExistence type="predicted"/>
<dbReference type="InterPro" id="IPR045079">
    <property type="entry name" value="Oxoprolinase-like"/>
</dbReference>
<organism evidence="4">
    <name type="scientific">Thermosporothrix sp. COM3</name>
    <dbReference type="NCBI Taxonomy" id="2490863"/>
    <lineage>
        <taxon>Bacteria</taxon>
        <taxon>Bacillati</taxon>
        <taxon>Chloroflexota</taxon>
        <taxon>Ktedonobacteria</taxon>
        <taxon>Ktedonobacterales</taxon>
        <taxon>Thermosporotrichaceae</taxon>
        <taxon>Thermosporothrix</taxon>
    </lineage>
</organism>
<dbReference type="InterPro" id="IPR002821">
    <property type="entry name" value="Hydantoinase_A"/>
</dbReference>
<sequence>MSKRAAVDIGGTFTDLVSLDEETGEIILGKTSTTPAHFEEGVITAITDAQLQGVHFLAHGTTVIINALTERKGAATALLTTRGFRDILEIQRANRPDLYNLVYAKPKPFVPRRLRLEITERINYKGEVLTPLVKEDVLAAVEEARKQGAEAIAICFLHAYANPAHEKQAYELIKQVWPEVDVSVSHELAQEWREFDRSSTTVLDAYVKPTARRYLHALETKLQEVNIPQQACYVMQSNGGVTRFRMASHTPIHLVESGPVGGIIGAAAIGKLIGEPNLITLDIGGTTAKSSLIEQGTVKVTSDYFIERTPTSAGYPIKVPVVDIIEIGAGGGSIAWIDPAGALKVGPRSAGADPGPAAYGRGGTEPTVTDASILTGRINPHYFLGGKLKLDLDNARKAMARIADPLGVSIEEAALGIIRIANANMTHLLKLVSVRQGRDPREFAMVACGGGGSLHAATLAKELHIPRVIVPPAPGHFSAWGMLMSDLRHDVVQTRLLRTSQMEMSTLNEIFQELEQRLYALFAEEGLPEQEILFARSADMRYLGQEHTVNVPIPNGLLTEEHHHSLESLFHDLHEQRYTFRQASQIEIVHLRLTGFGRVRKPELRKIERQSDIKRAFKGVRLVDFDDSGQHETSIYDRALLGAGAKLEGPAVIEETASSTLVLPGQQASIDEYGNIIIETGGEA</sequence>
<feature type="domain" description="Hydantoinase A/oxoprolinase" evidence="1">
    <location>
        <begin position="197"/>
        <end position="490"/>
    </location>
</feature>
<dbReference type="AlphaFoldDB" id="A0A455SKP2"/>
<dbReference type="PANTHER" id="PTHR11365:SF23">
    <property type="entry name" value="HYPOTHETICAL 5-OXOPROLINASE (EUROFUNG)-RELATED"/>
    <property type="match status" value="1"/>
</dbReference>
<dbReference type="GO" id="GO:0017168">
    <property type="term" value="F:5-oxoprolinase (ATP-hydrolyzing) activity"/>
    <property type="evidence" value="ECO:0007669"/>
    <property type="project" value="TreeGrafter"/>
</dbReference>
<feature type="domain" description="Acetophenone carboxylase-like C-terminal" evidence="3">
    <location>
        <begin position="501"/>
        <end position="673"/>
    </location>
</feature>
<dbReference type="InterPro" id="IPR008040">
    <property type="entry name" value="Hydant_A_N"/>
</dbReference>
<reference evidence="4" key="1">
    <citation type="submission" date="2018-12" db="EMBL/GenBank/DDBJ databases">
        <title>Novel natural products biosynthetic potential of the class Ktedonobacteria.</title>
        <authorList>
            <person name="Zheng Y."/>
            <person name="Saitou A."/>
            <person name="Wang C.M."/>
            <person name="Toyoda A."/>
            <person name="Minakuchi Y."/>
            <person name="Sekiguchi Y."/>
            <person name="Ueda K."/>
            <person name="Takano H."/>
            <person name="Sakai Y."/>
            <person name="Yokota A."/>
            <person name="Yabe S."/>
        </authorList>
    </citation>
    <scope>NUCLEOTIDE SEQUENCE</scope>
    <source>
        <strain evidence="4">COM3</strain>
    </source>
</reference>
<evidence type="ECO:0000259" key="2">
    <source>
        <dbReference type="Pfam" id="PF05378"/>
    </source>
</evidence>
<dbReference type="InterPro" id="IPR049517">
    <property type="entry name" value="ACX-like_C"/>
</dbReference>
<dbReference type="InterPro" id="IPR043129">
    <property type="entry name" value="ATPase_NBD"/>
</dbReference>
<dbReference type="SUPFAM" id="SSF53067">
    <property type="entry name" value="Actin-like ATPase domain"/>
    <property type="match status" value="1"/>
</dbReference>
<dbReference type="Pfam" id="PF05378">
    <property type="entry name" value="Hydant_A_N"/>
    <property type="match status" value="1"/>
</dbReference>
<name>A0A455SKP2_9CHLR</name>
<dbReference type="Pfam" id="PF19278">
    <property type="entry name" value="Hydant_A_C"/>
    <property type="match status" value="1"/>
</dbReference>
<accession>A0A455SKP2</accession>
<dbReference type="EMBL" id="AP019376">
    <property type="protein sequence ID" value="BBH87948.1"/>
    <property type="molecule type" value="Genomic_DNA"/>
</dbReference>
<feature type="domain" description="Hydantoinase/oxoprolinase N-terminal" evidence="2">
    <location>
        <begin position="6"/>
        <end position="175"/>
    </location>
</feature>
<evidence type="ECO:0000259" key="1">
    <source>
        <dbReference type="Pfam" id="PF01968"/>
    </source>
</evidence>
<dbReference type="PANTHER" id="PTHR11365">
    <property type="entry name" value="5-OXOPROLINASE RELATED"/>
    <property type="match status" value="1"/>
</dbReference>
<dbReference type="Pfam" id="PF01968">
    <property type="entry name" value="Hydantoinase_A"/>
    <property type="match status" value="1"/>
</dbReference>